<dbReference type="RefSeq" id="WP_038557912.1">
    <property type="nucleotide sequence ID" value="NZ_CP008876.1"/>
</dbReference>
<dbReference type="EMBL" id="CP008876">
    <property type="protein sequence ID" value="AIF65417.1"/>
    <property type="molecule type" value="Genomic_DNA"/>
</dbReference>
<dbReference type="AlphaFoldDB" id="A0A075LHR8"/>
<organism evidence="1 2">
    <name type="scientific">Terribacillus saccharophilus</name>
    <dbReference type="NCBI Taxonomy" id="361277"/>
    <lineage>
        <taxon>Bacteria</taxon>
        <taxon>Bacillati</taxon>
        <taxon>Bacillota</taxon>
        <taxon>Bacilli</taxon>
        <taxon>Bacillales</taxon>
        <taxon>Bacillaceae</taxon>
        <taxon>Terribacillus</taxon>
    </lineage>
</organism>
<protein>
    <submittedName>
        <fullName evidence="1">Uncharacterized protein</fullName>
    </submittedName>
</protein>
<reference evidence="1 2" key="1">
    <citation type="submission" date="2014-07" db="EMBL/GenBank/DDBJ databases">
        <title>Complete genome sequence of a moderately halophilic bacterium Terribacillus aidingensis MP602, isolated from Cryptomeria fortunei in Tianmu mountain in China.</title>
        <authorList>
            <person name="Wang Y."/>
            <person name="Lu P."/>
            <person name="Zhang L."/>
        </authorList>
    </citation>
    <scope>NUCLEOTIDE SEQUENCE [LARGE SCALE GENOMIC DNA]</scope>
    <source>
        <strain evidence="1 2">MP602</strain>
    </source>
</reference>
<dbReference type="Proteomes" id="UP000027980">
    <property type="component" value="Chromosome"/>
</dbReference>
<name>A0A075LHR8_9BACI</name>
<dbReference type="OrthoDB" id="2376384at2"/>
<sequence length="126" mass="14938">MNQQFSNDALLDKIVEEIFNAYPSLYERYGENGKKRTREDNQHHLDYLQSAYEADDSKLFVDYTVWLHELLSARGMNEKIIIDNYERLIPLLKDHMDKGKYDFFKACLVEGIQVLIAEKKKDEEDN</sequence>
<evidence type="ECO:0000313" key="2">
    <source>
        <dbReference type="Proteomes" id="UP000027980"/>
    </source>
</evidence>
<dbReference type="GeneID" id="34222455"/>
<dbReference type="HOGENOM" id="CLU_159896_0_0_9"/>
<dbReference type="KEGG" id="tap:GZ22_01245"/>
<accession>A0A075LHR8</accession>
<evidence type="ECO:0000313" key="1">
    <source>
        <dbReference type="EMBL" id="AIF65417.1"/>
    </source>
</evidence>
<gene>
    <name evidence="1" type="ORF">GZ22_01245</name>
</gene>
<proteinExistence type="predicted"/>